<dbReference type="InterPro" id="IPR009057">
    <property type="entry name" value="Homeodomain-like_sf"/>
</dbReference>
<dbReference type="SMART" id="SM00717">
    <property type="entry name" value="SANT"/>
    <property type="match status" value="1"/>
</dbReference>
<gene>
    <name evidence="4" type="primary">RvY_05278-1</name>
    <name evidence="4" type="synonym">RvY_05278.1</name>
    <name evidence="4" type="ORF">RvY_05278</name>
</gene>
<dbReference type="SUPFAM" id="SSF46689">
    <property type="entry name" value="Homeodomain-like"/>
    <property type="match status" value="1"/>
</dbReference>
<keyword evidence="5" id="KW-1185">Reference proteome</keyword>
<evidence type="ECO:0000256" key="1">
    <source>
        <dbReference type="ARBA" id="ARBA00004123"/>
    </source>
</evidence>
<dbReference type="GO" id="GO:0005634">
    <property type="term" value="C:nucleus"/>
    <property type="evidence" value="ECO:0007669"/>
    <property type="project" value="UniProtKB-SubCell"/>
</dbReference>
<accession>A0A1D1V165</accession>
<proteinExistence type="predicted"/>
<dbReference type="InterPro" id="IPR001005">
    <property type="entry name" value="SANT/Myb"/>
</dbReference>
<dbReference type="EMBL" id="BDGG01000002">
    <property type="protein sequence ID" value="GAU93317.1"/>
    <property type="molecule type" value="Genomic_DNA"/>
</dbReference>
<comment type="caution">
    <text evidence="4">The sequence shown here is derived from an EMBL/GenBank/DDBJ whole genome shotgun (WGS) entry which is preliminary data.</text>
</comment>
<feature type="compositionally biased region" description="Low complexity" evidence="2">
    <location>
        <begin position="331"/>
        <end position="340"/>
    </location>
</feature>
<dbReference type="Proteomes" id="UP000186922">
    <property type="component" value="Unassembled WGS sequence"/>
</dbReference>
<dbReference type="AlphaFoldDB" id="A0A1D1V165"/>
<feature type="compositionally biased region" description="Polar residues" evidence="2">
    <location>
        <begin position="166"/>
        <end position="180"/>
    </location>
</feature>
<dbReference type="CDD" id="cd00167">
    <property type="entry name" value="SANT"/>
    <property type="match status" value="1"/>
</dbReference>
<reference evidence="4 5" key="1">
    <citation type="journal article" date="2016" name="Nat. Commun.">
        <title>Extremotolerant tardigrade genome and improved radiotolerance of human cultured cells by tardigrade-unique protein.</title>
        <authorList>
            <person name="Hashimoto T."/>
            <person name="Horikawa D.D."/>
            <person name="Saito Y."/>
            <person name="Kuwahara H."/>
            <person name="Kozuka-Hata H."/>
            <person name="Shin-I T."/>
            <person name="Minakuchi Y."/>
            <person name="Ohishi K."/>
            <person name="Motoyama A."/>
            <person name="Aizu T."/>
            <person name="Enomoto A."/>
            <person name="Kondo K."/>
            <person name="Tanaka S."/>
            <person name="Hara Y."/>
            <person name="Koshikawa S."/>
            <person name="Sagara H."/>
            <person name="Miura T."/>
            <person name="Yokobori S."/>
            <person name="Miyagawa K."/>
            <person name="Suzuki Y."/>
            <person name="Kubo T."/>
            <person name="Oyama M."/>
            <person name="Kohara Y."/>
            <person name="Fujiyama A."/>
            <person name="Arakawa K."/>
            <person name="Katayama T."/>
            <person name="Toyoda A."/>
            <person name="Kunieda T."/>
        </authorList>
    </citation>
    <scope>NUCLEOTIDE SEQUENCE [LARGE SCALE GENOMIC DNA]</scope>
    <source>
        <strain evidence="4 5">YOKOZUNA-1</strain>
    </source>
</reference>
<feature type="region of interest" description="Disordered" evidence="2">
    <location>
        <begin position="316"/>
        <end position="342"/>
    </location>
</feature>
<protein>
    <recommendedName>
        <fullName evidence="3">Myb-like domain-containing protein</fullName>
    </recommendedName>
</protein>
<evidence type="ECO:0000313" key="5">
    <source>
        <dbReference type="Proteomes" id="UP000186922"/>
    </source>
</evidence>
<feature type="domain" description="Myb-like" evidence="3">
    <location>
        <begin position="72"/>
        <end position="120"/>
    </location>
</feature>
<name>A0A1D1V165_RAMVA</name>
<sequence>MASTKLGLIGSPPAPSSPVANAKLQSQTVANLKSYCDRWTNVFRGLSGELRVLSDSYIKWMSYDQSSQLQTAGSKWTREEEDLLRYAVSIYGDDMPKICETLNSRSEQAIRAAIKRKVDPAVLESIGPKRKKKGHIAEDTSPLASYTSNGSAEANSADEESDSRVEPTSGSSSEQPKSTTGWFLQDAGVELTDHDFLTLLEEDQTILEGGMSMAGIPQIPSIRSPDEFKPEHMLVERATTAQDFIFLNNYKADMRQIADDLRVHRAKSIKTEKDAVSSAPTVAKTQILLNGAHDPSDPDNEAALAQLEQILFGGHQDYNSTDEQPLAVPGSSSTEDSSSEMAQITAAVDHDQEAATAAQFIEGLM</sequence>
<comment type="subcellular location">
    <subcellularLocation>
        <location evidence="1">Nucleus</location>
    </subcellularLocation>
</comment>
<evidence type="ECO:0000259" key="3">
    <source>
        <dbReference type="SMART" id="SM00717"/>
    </source>
</evidence>
<feature type="region of interest" description="Disordered" evidence="2">
    <location>
        <begin position="1"/>
        <end position="20"/>
    </location>
</feature>
<organism evidence="4 5">
    <name type="scientific">Ramazzottius varieornatus</name>
    <name type="common">Water bear</name>
    <name type="synonym">Tardigrade</name>
    <dbReference type="NCBI Taxonomy" id="947166"/>
    <lineage>
        <taxon>Eukaryota</taxon>
        <taxon>Metazoa</taxon>
        <taxon>Ecdysozoa</taxon>
        <taxon>Tardigrada</taxon>
        <taxon>Eutardigrada</taxon>
        <taxon>Parachela</taxon>
        <taxon>Hypsibioidea</taxon>
        <taxon>Ramazzottiidae</taxon>
        <taxon>Ramazzottius</taxon>
    </lineage>
</organism>
<evidence type="ECO:0000313" key="4">
    <source>
        <dbReference type="EMBL" id="GAU93317.1"/>
    </source>
</evidence>
<feature type="compositionally biased region" description="Polar residues" evidence="2">
    <location>
        <begin position="142"/>
        <end position="154"/>
    </location>
</feature>
<evidence type="ECO:0000256" key="2">
    <source>
        <dbReference type="SAM" id="MobiDB-lite"/>
    </source>
</evidence>
<dbReference type="Gene3D" id="1.10.10.60">
    <property type="entry name" value="Homeodomain-like"/>
    <property type="match status" value="1"/>
</dbReference>
<feature type="region of interest" description="Disordered" evidence="2">
    <location>
        <begin position="129"/>
        <end position="180"/>
    </location>
</feature>
<dbReference type="OrthoDB" id="10021571at2759"/>